<dbReference type="OrthoDB" id="6387086at2"/>
<comment type="caution">
    <text evidence="2">The sequence shown here is derived from an EMBL/GenBank/DDBJ whole genome shotgun (WGS) entry which is preliminary data.</text>
</comment>
<feature type="transmembrane region" description="Helical" evidence="1">
    <location>
        <begin position="54"/>
        <end position="74"/>
    </location>
</feature>
<dbReference type="Proteomes" id="UP000070299">
    <property type="component" value="Unassembled WGS sequence"/>
</dbReference>
<name>A0A136A6J4_9ALTE</name>
<organism evidence="2 3">
    <name type="scientific">Paraglaciecola hydrolytica</name>
    <dbReference type="NCBI Taxonomy" id="1799789"/>
    <lineage>
        <taxon>Bacteria</taxon>
        <taxon>Pseudomonadati</taxon>
        <taxon>Pseudomonadota</taxon>
        <taxon>Gammaproteobacteria</taxon>
        <taxon>Alteromonadales</taxon>
        <taxon>Alteromonadaceae</taxon>
        <taxon>Paraglaciecola</taxon>
    </lineage>
</organism>
<evidence type="ECO:0000256" key="1">
    <source>
        <dbReference type="SAM" id="Phobius"/>
    </source>
</evidence>
<evidence type="ECO:0000313" key="2">
    <source>
        <dbReference type="EMBL" id="KXI30846.1"/>
    </source>
</evidence>
<dbReference type="RefSeq" id="WP_068371951.1">
    <property type="nucleotide sequence ID" value="NZ_LSNE01000002.1"/>
</dbReference>
<gene>
    <name evidence="2" type="ORF">AX660_05435</name>
</gene>
<proteinExistence type="predicted"/>
<sequence length="91" mass="10166">MKPYKNIQSKHLGFLLFIARATGIIGLFVFIFSILMFCLTFVGVSMGAMSLVTFLPMSMGIIFFSGLLAVLVAWEEGYRLRTEHIVNSAKI</sequence>
<dbReference type="AlphaFoldDB" id="A0A136A6J4"/>
<dbReference type="EMBL" id="LSNE01000002">
    <property type="protein sequence ID" value="KXI30846.1"/>
    <property type="molecule type" value="Genomic_DNA"/>
</dbReference>
<protein>
    <submittedName>
        <fullName evidence="2">Uncharacterized protein</fullName>
    </submittedName>
</protein>
<evidence type="ECO:0000313" key="3">
    <source>
        <dbReference type="Proteomes" id="UP000070299"/>
    </source>
</evidence>
<reference evidence="3" key="1">
    <citation type="submission" date="2016-02" db="EMBL/GenBank/DDBJ databases">
        <authorList>
            <person name="Schultz-Johansen M."/>
            <person name="Glaring M.A."/>
            <person name="Bech P.K."/>
            <person name="Stougaard P."/>
        </authorList>
    </citation>
    <scope>NUCLEOTIDE SEQUENCE [LARGE SCALE GENOMIC DNA]</scope>
    <source>
        <strain evidence="3">S66</strain>
    </source>
</reference>
<accession>A0A136A6J4</accession>
<keyword evidence="1" id="KW-0472">Membrane</keyword>
<feature type="transmembrane region" description="Helical" evidence="1">
    <location>
        <begin position="12"/>
        <end position="42"/>
    </location>
</feature>
<keyword evidence="3" id="KW-1185">Reference proteome</keyword>
<keyword evidence="1" id="KW-0812">Transmembrane</keyword>
<keyword evidence="1" id="KW-1133">Transmembrane helix</keyword>